<feature type="domain" description="DUF4988" evidence="1">
    <location>
        <begin position="52"/>
        <end position="210"/>
    </location>
</feature>
<dbReference type="AlphaFoldDB" id="A0A9X2NRA4"/>
<dbReference type="SUPFAM" id="SSF52058">
    <property type="entry name" value="L domain-like"/>
    <property type="match status" value="1"/>
</dbReference>
<gene>
    <name evidence="2" type="ORF">M1B79_03770</name>
</gene>
<protein>
    <submittedName>
        <fullName evidence="2">Leucine-rich repeat protein</fullName>
    </submittedName>
</protein>
<dbReference type="RefSeq" id="WP_257930806.1">
    <property type="nucleotide sequence ID" value="NZ_JAMZED010000005.1"/>
</dbReference>
<dbReference type="Gene3D" id="2.60.120.220">
    <property type="entry name" value="Satellite virus coat domain"/>
    <property type="match status" value="2"/>
</dbReference>
<evidence type="ECO:0000313" key="2">
    <source>
        <dbReference type="EMBL" id="MCR6503816.1"/>
    </source>
</evidence>
<dbReference type="Proteomes" id="UP001143192">
    <property type="component" value="Unassembled WGS sequence"/>
</dbReference>
<dbReference type="PANTHER" id="PTHR45661">
    <property type="entry name" value="SURFACE ANTIGEN"/>
    <property type="match status" value="1"/>
</dbReference>
<organism evidence="2 3">
    <name type="scientific">Bacteroides muris</name>
    <name type="common">ex Fokt et al. 2023</name>
    <dbReference type="NCBI Taxonomy" id="2937417"/>
    <lineage>
        <taxon>Bacteria</taxon>
        <taxon>Pseudomonadati</taxon>
        <taxon>Bacteroidota</taxon>
        <taxon>Bacteroidia</taxon>
        <taxon>Bacteroidales</taxon>
        <taxon>Bacteroidaceae</taxon>
        <taxon>Bacteroides</taxon>
    </lineage>
</organism>
<dbReference type="Pfam" id="PF13306">
    <property type="entry name" value="LRR_5"/>
    <property type="match status" value="2"/>
</dbReference>
<evidence type="ECO:0000313" key="3">
    <source>
        <dbReference type="Proteomes" id="UP001143192"/>
    </source>
</evidence>
<dbReference type="Gene3D" id="3.80.10.10">
    <property type="entry name" value="Ribonuclease Inhibitor"/>
    <property type="match status" value="2"/>
</dbReference>
<reference evidence="2" key="2">
    <citation type="submission" date="2022-04" db="EMBL/GenBank/DDBJ databases">
        <authorList>
            <person name="Fokt H."/>
            <person name="Baines J."/>
        </authorList>
    </citation>
    <scope>NUCLEOTIDE SEQUENCE</scope>
    <source>
        <strain evidence="2">KH365_2</strain>
    </source>
</reference>
<dbReference type="InterPro" id="IPR032149">
    <property type="entry name" value="DUF4988"/>
</dbReference>
<dbReference type="InterPro" id="IPR053139">
    <property type="entry name" value="Surface_bspA-like"/>
</dbReference>
<dbReference type="InterPro" id="IPR032675">
    <property type="entry name" value="LRR_dom_sf"/>
</dbReference>
<reference evidence="2" key="1">
    <citation type="journal article" date="2022" name="Arch. Microbiol.">
        <title>Bacteroides muris sp. nov. isolated from the cecum of wild-derived house mice.</title>
        <authorList>
            <person name="Fokt H."/>
            <person name="Unni R."/>
            <person name="Repnik U."/>
            <person name="Schmitz R.A."/>
            <person name="Bramkamp M."/>
            <person name="Baines J.F."/>
            <person name="Unterweger D."/>
        </authorList>
    </citation>
    <scope>NUCLEOTIDE SEQUENCE</scope>
    <source>
        <strain evidence="2">KH365_2</strain>
    </source>
</reference>
<dbReference type="InterPro" id="IPR026906">
    <property type="entry name" value="LRR_5"/>
</dbReference>
<accession>A0A9X2NRA4</accession>
<dbReference type="EMBL" id="JAMZED010000005">
    <property type="protein sequence ID" value="MCR6503816.1"/>
    <property type="molecule type" value="Genomic_DNA"/>
</dbReference>
<comment type="caution">
    <text evidence="2">The sequence shown here is derived from an EMBL/GenBank/DDBJ whole genome shotgun (WGS) entry which is preliminary data.</text>
</comment>
<sequence>MPVSVFLFQKEKTTIEEFMKNVFGFLSIVVLTGWSLFSISSCSDQYDDSEIKDRLDKVEDRVTKLEEWCSTVNSEIISLKGLITALENKDYVTGVETLEDGYRITFYKGGNIIIRNGKDGIDGEDGIDGYTPIIGVAKYSDGFYYWTVQTQDGNTDWLTDADGDMVRATGNNGKDGVDGEDGVDGNNGLNPYIGDNGNWWVGTTDTGVKAQGEQGVSGLSPYIGDNGNWWIGTTDTGVKAQGEQGVSGLSPYIGDNGNWWIGTTDTGVKAQGEQGVSGLSPYIGDNGNWWIGTTDTGVKAQGDKGLDAVAPQVRINDNTNEWEISIDGGKTYTSTGVKATGNQGDSMFKDIDNSNADYVVLTLADGKTKITLPKQSDISFSIGDVSENNEVMEINQKTTIAVNFSSGLKEGFFSAIIADVITPGGIVTRAGSSGWEIEIIKPTFTNGTYNNDAAIIITPISAAVVGSCAIVRVTVIDNRGREITSSRPVRCGRMDLVLKETVAEGGLQAAVEKRLSGVTPEIIRTLVVDGTLNKDDYDYIVGQLKGLQELTLNSAVSIPDKALNHRWDEPDTSLTKISAPKVVAIGELAFNNCAALEEIDMPALKTIGKSAFYSCISLKKFASSSVTTVEESAFIECSSLESVFLPGITEIKRYTFCDCSALVDIVFPEVKAIGECGFKNCTSLVSLSDVLFPKLETFTGVNVFEGCTGLTVVSLSKVTSLETGLFSLCQSLREASLPKVTTIGGYVFRNCTLLETVDLPEAVSVENMAFAKCASLATIVLPKAETCDTHVFWKCTSLENVILPAVKKLGSRVFSECSGLLCVELCTAVDHPGLDSVGACLFESVDTSHIELSLGYGEIVVTKTLVGDNQEWKRHSGDFQYNRFKKIIEKM</sequence>
<dbReference type="PANTHER" id="PTHR45661:SF3">
    <property type="entry name" value="IG-LIKE DOMAIN-CONTAINING PROTEIN"/>
    <property type="match status" value="1"/>
</dbReference>
<dbReference type="Pfam" id="PF16378">
    <property type="entry name" value="DUF4988"/>
    <property type="match status" value="1"/>
</dbReference>
<evidence type="ECO:0000259" key="1">
    <source>
        <dbReference type="Pfam" id="PF16378"/>
    </source>
</evidence>
<name>A0A9X2NRA4_9BACE</name>
<proteinExistence type="predicted"/>
<keyword evidence="3" id="KW-1185">Reference proteome</keyword>